<dbReference type="Gene3D" id="3.90.1150.10">
    <property type="entry name" value="Aspartate Aminotransferase, domain 1"/>
    <property type="match status" value="1"/>
</dbReference>
<organism evidence="4 5">
    <name type="scientific">Cercospora kikuchii</name>
    <dbReference type="NCBI Taxonomy" id="84275"/>
    <lineage>
        <taxon>Eukaryota</taxon>
        <taxon>Fungi</taxon>
        <taxon>Dikarya</taxon>
        <taxon>Ascomycota</taxon>
        <taxon>Pezizomycotina</taxon>
        <taxon>Dothideomycetes</taxon>
        <taxon>Dothideomycetidae</taxon>
        <taxon>Mycosphaerellales</taxon>
        <taxon>Mycosphaerellaceae</taxon>
        <taxon>Cercospora</taxon>
    </lineage>
</organism>
<dbReference type="InterPro" id="IPR015422">
    <property type="entry name" value="PyrdxlP-dep_Trfase_small"/>
</dbReference>
<dbReference type="OrthoDB" id="10047078at2759"/>
<sequence length="553" mass="61542">MVALGRGDPEVINALRNGYPRSILHQDVQTLARKCKERLPPLYQGTIGLSLFPDADSTGACEAYLTSTSINGIDASKASLVRKFKFTSDAESKNNEACNDRGIDALWAVVYPESASSSAASFWRLTGVGISSRRAEAYLLQVERMVAVEASNMDPQSPRNLETRVHEFVRQRIAAVMNSPAPYSKNLERPSSSDVFLFPSGMSAIFNVHRMLLQWRQGESVILGFPYELTLKMVQTYGPSYKFLSSGSSADIDALEQYLVRRRHAGSTDFKVQAIWCECPSNPLLWTPDLQRVRRLADEHDLIVVVDDTIGTFANVDVLDVADVVISSLTKSFNGFADVLAGSAVFNPNSRHHRDLKARLNASYVNNLYVDDAIRLELNSRTFLGRVACMNETAEYLVDNLRSLLGRDAKKSSLTQSRGRSWDHIIQAIHFPKGSPSMRNYTQQMRPATAEFAPGYGCLFTIEFKTVDMAATFFDALEFHKGPSLGADVTLAQPYVQMVLQREKDWAASHGVRETIIRISVGLEDKEFLLRRLQRALDVACMPESDFAVSAVL</sequence>
<accession>A0A9P3FHG6</accession>
<keyword evidence="2 3" id="KW-0663">Pyridoxal phosphate</keyword>
<dbReference type="Pfam" id="PF01053">
    <property type="entry name" value="Cys_Met_Meta_PP"/>
    <property type="match status" value="1"/>
</dbReference>
<dbReference type="GeneID" id="68291694"/>
<dbReference type="RefSeq" id="XP_044657356.1">
    <property type="nucleotide sequence ID" value="XM_044801421.1"/>
</dbReference>
<dbReference type="PANTHER" id="PTHR42699:SF1">
    <property type="entry name" value="CYSTATHIONINE GAMMA-SYNTHASE-RELATED"/>
    <property type="match status" value="1"/>
</dbReference>
<evidence type="ECO:0000313" key="4">
    <source>
        <dbReference type="EMBL" id="GIZ42869.1"/>
    </source>
</evidence>
<dbReference type="Gene3D" id="3.40.640.10">
    <property type="entry name" value="Type I PLP-dependent aspartate aminotransferase-like (Major domain)"/>
    <property type="match status" value="1"/>
</dbReference>
<dbReference type="InterPro" id="IPR051750">
    <property type="entry name" value="Trans-sulfuration_enzymes"/>
</dbReference>
<keyword evidence="5" id="KW-1185">Reference proteome</keyword>
<name>A0A9P3FHG6_9PEZI</name>
<comment type="caution">
    <text evidence="4">The sequence shown here is derived from an EMBL/GenBank/DDBJ whole genome shotgun (WGS) entry which is preliminary data.</text>
</comment>
<evidence type="ECO:0008006" key="6">
    <source>
        <dbReference type="Google" id="ProtNLM"/>
    </source>
</evidence>
<proteinExistence type="inferred from homology"/>
<evidence type="ECO:0000313" key="5">
    <source>
        <dbReference type="Proteomes" id="UP000825890"/>
    </source>
</evidence>
<reference evidence="4 5" key="1">
    <citation type="submission" date="2021-01" db="EMBL/GenBank/DDBJ databases">
        <title>Cercospora kikuchii MAFF 305040 whole genome shotgun sequence.</title>
        <authorList>
            <person name="Kashiwa T."/>
            <person name="Suzuki T."/>
        </authorList>
    </citation>
    <scope>NUCLEOTIDE SEQUENCE [LARGE SCALE GENOMIC DNA]</scope>
    <source>
        <strain evidence="4 5">MAFF 305040</strain>
    </source>
</reference>
<dbReference type="Proteomes" id="UP000825890">
    <property type="component" value="Unassembled WGS sequence"/>
</dbReference>
<dbReference type="PANTHER" id="PTHR42699">
    <property type="match status" value="1"/>
</dbReference>
<dbReference type="GO" id="GO:0003962">
    <property type="term" value="F:cystathionine gamma-synthase activity"/>
    <property type="evidence" value="ECO:0007669"/>
    <property type="project" value="TreeGrafter"/>
</dbReference>
<dbReference type="EMBL" id="BOLY01000003">
    <property type="protein sequence ID" value="GIZ42869.1"/>
    <property type="molecule type" value="Genomic_DNA"/>
</dbReference>
<comment type="cofactor">
    <cofactor evidence="1 3">
        <name>pyridoxal 5'-phosphate</name>
        <dbReference type="ChEBI" id="CHEBI:597326"/>
    </cofactor>
</comment>
<evidence type="ECO:0000256" key="3">
    <source>
        <dbReference type="RuleBase" id="RU362118"/>
    </source>
</evidence>
<protein>
    <recommendedName>
        <fullName evidence="6">Cystathionine gamma-synthase</fullName>
    </recommendedName>
</protein>
<dbReference type="InterPro" id="IPR015421">
    <property type="entry name" value="PyrdxlP-dep_Trfase_major"/>
</dbReference>
<dbReference type="GO" id="GO:0019346">
    <property type="term" value="P:transsulfuration"/>
    <property type="evidence" value="ECO:0007669"/>
    <property type="project" value="InterPro"/>
</dbReference>
<evidence type="ECO:0000256" key="1">
    <source>
        <dbReference type="ARBA" id="ARBA00001933"/>
    </source>
</evidence>
<evidence type="ECO:0000256" key="2">
    <source>
        <dbReference type="ARBA" id="ARBA00022898"/>
    </source>
</evidence>
<dbReference type="GO" id="GO:0030170">
    <property type="term" value="F:pyridoxal phosphate binding"/>
    <property type="evidence" value="ECO:0007669"/>
    <property type="project" value="InterPro"/>
</dbReference>
<dbReference type="SUPFAM" id="SSF53383">
    <property type="entry name" value="PLP-dependent transferases"/>
    <property type="match status" value="1"/>
</dbReference>
<gene>
    <name evidence="4" type="ORF">CKM354_000611900</name>
</gene>
<dbReference type="InterPro" id="IPR015424">
    <property type="entry name" value="PyrdxlP-dep_Trfase"/>
</dbReference>
<dbReference type="AlphaFoldDB" id="A0A9P3FHG6"/>
<comment type="similarity">
    <text evidence="3">Belongs to the trans-sulfuration enzymes family.</text>
</comment>
<dbReference type="InterPro" id="IPR000277">
    <property type="entry name" value="Cys/Met-Metab_PyrdxlP-dep_enz"/>
</dbReference>